<dbReference type="InterPro" id="IPR002500">
    <property type="entry name" value="PAPS_reduct_dom"/>
</dbReference>
<evidence type="ECO:0000313" key="2">
    <source>
        <dbReference type="EMBL" id="TFD92997.1"/>
    </source>
</evidence>
<dbReference type="SUPFAM" id="SSF52402">
    <property type="entry name" value="Adenine nucleotide alpha hydrolases-like"/>
    <property type="match status" value="1"/>
</dbReference>
<sequence>MKEYTKNVYEITLDRIEYIFSEFENIYLAFSGGKDSGVMLNIVLDYMSKHDIKRKVGVLYMDVEASYKRTVEFIERMFLGNLDLIEPYWVCLPMITTNAVSMYEPFWIFWDPDKKAKWVRPMPEHNFIINSNNHSFDFYKENMTFEEFALHFGDWYAHKHGSKRTACLIGIRADESLNRYHAISRRDKVSYKNQRYSTRITNTTYNFYPISDWRTEDIWTYNGKFRKLYNTIYDLFYKAGVPLSKMRICEPYGDEQKAGLNLFKELEPETWVKVVDRVSGANFGNIYCGTKALGMGKIKLPQGHTWKSYCKFLLKTLPDETRKIYTVKFIKFIRYWNQVGSPVSDEDILELDPDMIINTHKYSKRGKGDKDVVRFKTIPDVLPGLDNKTDFLSWRRMCMAILKNDITCRTLSFSLTKKQILKQQELIRKYQEIL</sequence>
<accession>A0A4Y8KVN4</accession>
<organism evidence="2 3">
    <name type="scientific">Dysgonomonas capnocytophagoides</name>
    <dbReference type="NCBI Taxonomy" id="45254"/>
    <lineage>
        <taxon>Bacteria</taxon>
        <taxon>Pseudomonadati</taxon>
        <taxon>Bacteroidota</taxon>
        <taxon>Bacteroidia</taxon>
        <taxon>Bacteroidales</taxon>
        <taxon>Dysgonomonadaceae</taxon>
        <taxon>Dysgonomonas</taxon>
    </lineage>
</organism>
<name>A0A4Y8KVN4_9BACT</name>
<dbReference type="Proteomes" id="UP000297861">
    <property type="component" value="Unassembled WGS sequence"/>
</dbReference>
<dbReference type="OrthoDB" id="9794018at2"/>
<dbReference type="Pfam" id="PF11922">
    <property type="entry name" value="DUF3440"/>
    <property type="match status" value="1"/>
</dbReference>
<gene>
    <name evidence="2" type="ORF">E2605_17945</name>
</gene>
<dbReference type="GO" id="GO:0003824">
    <property type="term" value="F:catalytic activity"/>
    <property type="evidence" value="ECO:0007669"/>
    <property type="project" value="InterPro"/>
</dbReference>
<dbReference type="InterPro" id="IPR014729">
    <property type="entry name" value="Rossmann-like_a/b/a_fold"/>
</dbReference>
<proteinExistence type="predicted"/>
<dbReference type="RefSeq" id="WP_134437420.1">
    <property type="nucleotide sequence ID" value="NZ_SOML01000015.1"/>
</dbReference>
<dbReference type="Gene3D" id="3.40.50.620">
    <property type="entry name" value="HUPs"/>
    <property type="match status" value="1"/>
</dbReference>
<dbReference type="CDD" id="cd23947">
    <property type="entry name" value="PAPS_reductase-like_YbdN"/>
    <property type="match status" value="1"/>
</dbReference>
<dbReference type="PANTHER" id="PTHR30083:SF0">
    <property type="entry name" value="3'-PHOSPHOADENOSINE 5'-PHOSPHOSULFATE SULFOTRANSFERASE (PAPS REDUCTASE)_FAD SYNTHETASE"/>
    <property type="match status" value="1"/>
</dbReference>
<feature type="domain" description="Phosphoadenosine phosphosulphate reductase" evidence="1">
    <location>
        <begin position="161"/>
        <end position="237"/>
    </location>
</feature>
<reference evidence="2 3" key="1">
    <citation type="submission" date="2019-03" db="EMBL/GenBank/DDBJ databases">
        <title>San Antonio Military Medical Center submission to MRSN (WRAIR), pending publication.</title>
        <authorList>
            <person name="Blyth D.M."/>
            <person name="Mccarthy S.L."/>
            <person name="Schall S.E."/>
            <person name="Stam J.A."/>
            <person name="Ong A.C."/>
            <person name="Mcgann P.T."/>
        </authorList>
    </citation>
    <scope>NUCLEOTIDE SEQUENCE [LARGE SCALE GENOMIC DNA]</scope>
    <source>
        <strain evidence="2 3">MRSN571793</strain>
    </source>
</reference>
<dbReference type="Pfam" id="PF01507">
    <property type="entry name" value="PAPS_reduct"/>
    <property type="match status" value="1"/>
</dbReference>
<evidence type="ECO:0000259" key="1">
    <source>
        <dbReference type="Pfam" id="PF01507"/>
    </source>
</evidence>
<protein>
    <submittedName>
        <fullName evidence="2">DUF3440 domain-containing protein</fullName>
    </submittedName>
</protein>
<dbReference type="STRING" id="1121485.GCA_000426485_01624"/>
<dbReference type="GO" id="GO:0071453">
    <property type="term" value="P:cellular response to oxygen levels"/>
    <property type="evidence" value="ECO:0007669"/>
    <property type="project" value="TreeGrafter"/>
</dbReference>
<dbReference type="PANTHER" id="PTHR30083">
    <property type="entry name" value="TRANSCRIPTIONAL REGULATOR-RELATED"/>
    <property type="match status" value="1"/>
</dbReference>
<keyword evidence="3" id="KW-1185">Reference proteome</keyword>
<dbReference type="EMBL" id="SOML01000015">
    <property type="protein sequence ID" value="TFD92997.1"/>
    <property type="molecule type" value="Genomic_DNA"/>
</dbReference>
<comment type="caution">
    <text evidence="2">The sequence shown here is derived from an EMBL/GenBank/DDBJ whole genome shotgun (WGS) entry which is preliminary data.</text>
</comment>
<evidence type="ECO:0000313" key="3">
    <source>
        <dbReference type="Proteomes" id="UP000297861"/>
    </source>
</evidence>
<dbReference type="InterPro" id="IPR021845">
    <property type="entry name" value="DUF3440"/>
</dbReference>
<dbReference type="AlphaFoldDB" id="A0A4Y8KVN4"/>